<dbReference type="GO" id="GO:0016740">
    <property type="term" value="F:transferase activity"/>
    <property type="evidence" value="ECO:0007669"/>
    <property type="project" value="UniProtKB-KW"/>
</dbReference>
<dbReference type="InterPro" id="IPR050179">
    <property type="entry name" value="Trans_hexapeptide_repeat"/>
</dbReference>
<sequence>MGQYPRRVVQRFPGPELRASIRRIPTSIRQRRQWYKDDVEVVRTARVSRNAVLGRRVRINGFGAHIDPCTIGPYTLVGRVVIRAANHHTEFLNLQELTQQHVIGGRSVLKPPSAPVTIGAGCWIADNVVILEGVTIGNGVIVGAGAVVTKSIPDYAIAIGTPAKVVKYRYPEEVIELIKDIDWWNWSDAKLRANVELFNVDLSTVDPAELKELLGRLH</sequence>
<protein>
    <submittedName>
        <fullName evidence="3">CatB-related O-acetyltransferase</fullName>
    </submittedName>
</protein>
<organism evidence="3 4">
    <name type="scientific">Nocardioides humilatus</name>
    <dbReference type="NCBI Taxonomy" id="2607660"/>
    <lineage>
        <taxon>Bacteria</taxon>
        <taxon>Bacillati</taxon>
        <taxon>Actinomycetota</taxon>
        <taxon>Actinomycetes</taxon>
        <taxon>Propionibacteriales</taxon>
        <taxon>Nocardioidaceae</taxon>
        <taxon>Nocardioides</taxon>
    </lineage>
</organism>
<dbReference type="Pfam" id="PF00132">
    <property type="entry name" value="Hexapep"/>
    <property type="match status" value="1"/>
</dbReference>
<dbReference type="CDD" id="cd03349">
    <property type="entry name" value="LbH_XAT"/>
    <property type="match status" value="1"/>
</dbReference>
<dbReference type="Gene3D" id="2.160.10.10">
    <property type="entry name" value="Hexapeptide repeat proteins"/>
    <property type="match status" value="1"/>
</dbReference>
<evidence type="ECO:0000313" key="4">
    <source>
        <dbReference type="Proteomes" id="UP000325003"/>
    </source>
</evidence>
<name>A0A5B1LLU0_9ACTN</name>
<dbReference type="PANTHER" id="PTHR43300">
    <property type="entry name" value="ACETYLTRANSFERASE"/>
    <property type="match status" value="1"/>
</dbReference>
<evidence type="ECO:0000313" key="3">
    <source>
        <dbReference type="EMBL" id="KAA1421464.1"/>
    </source>
</evidence>
<gene>
    <name evidence="3" type="ORF">F0U44_04020</name>
</gene>
<keyword evidence="1 3" id="KW-0808">Transferase</keyword>
<dbReference type="AlphaFoldDB" id="A0A5B1LLU0"/>
<accession>A0A5B1LLU0</accession>
<proteinExistence type="predicted"/>
<dbReference type="PROSITE" id="PS00101">
    <property type="entry name" value="HEXAPEP_TRANSFERASES"/>
    <property type="match status" value="1"/>
</dbReference>
<reference evidence="3 4" key="2">
    <citation type="submission" date="2019-09" db="EMBL/GenBank/DDBJ databases">
        <authorList>
            <person name="Jin C."/>
        </authorList>
    </citation>
    <scope>NUCLEOTIDE SEQUENCE [LARGE SCALE GENOMIC DNA]</scope>
    <source>
        <strain evidence="3 4">BN130099</strain>
    </source>
</reference>
<dbReference type="InterPro" id="IPR018357">
    <property type="entry name" value="Hexapep_transf_CS"/>
</dbReference>
<keyword evidence="2" id="KW-0677">Repeat</keyword>
<dbReference type="EMBL" id="VUJV01000001">
    <property type="protein sequence ID" value="KAA1421464.1"/>
    <property type="molecule type" value="Genomic_DNA"/>
</dbReference>
<comment type="caution">
    <text evidence="3">The sequence shown here is derived from an EMBL/GenBank/DDBJ whole genome shotgun (WGS) entry which is preliminary data.</text>
</comment>
<evidence type="ECO:0000256" key="1">
    <source>
        <dbReference type="ARBA" id="ARBA00022679"/>
    </source>
</evidence>
<dbReference type="InterPro" id="IPR001451">
    <property type="entry name" value="Hexapep"/>
</dbReference>
<reference evidence="3 4" key="1">
    <citation type="submission" date="2019-09" db="EMBL/GenBank/DDBJ databases">
        <title>Nocardioides panacisoli sp. nov., isolated from the soil of a ginseng field.</title>
        <authorList>
            <person name="Cho C."/>
        </authorList>
    </citation>
    <scope>NUCLEOTIDE SEQUENCE [LARGE SCALE GENOMIC DNA]</scope>
    <source>
        <strain evidence="3 4">BN130099</strain>
    </source>
</reference>
<dbReference type="SUPFAM" id="SSF51161">
    <property type="entry name" value="Trimeric LpxA-like enzymes"/>
    <property type="match status" value="1"/>
</dbReference>
<dbReference type="Proteomes" id="UP000325003">
    <property type="component" value="Unassembled WGS sequence"/>
</dbReference>
<dbReference type="PANTHER" id="PTHR43300:SF11">
    <property type="entry name" value="ACETYLTRANSFERASE RV3034C-RELATED"/>
    <property type="match status" value="1"/>
</dbReference>
<evidence type="ECO:0000256" key="2">
    <source>
        <dbReference type="ARBA" id="ARBA00022737"/>
    </source>
</evidence>
<keyword evidence="4" id="KW-1185">Reference proteome</keyword>
<dbReference type="InterPro" id="IPR011004">
    <property type="entry name" value="Trimer_LpxA-like_sf"/>
</dbReference>